<comment type="caution">
    <text evidence="1">The sequence shown here is derived from an EMBL/GenBank/DDBJ whole genome shotgun (WGS) entry which is preliminary data.</text>
</comment>
<dbReference type="InterPro" id="IPR017853">
    <property type="entry name" value="GH"/>
</dbReference>
<sequence length="29" mass="3287">MWWRDAVIYQVYPRSFADSNGDGIGDLPG</sequence>
<accession>A0A9D1RNB4</accession>
<gene>
    <name evidence="1" type="ORF">H9870_02585</name>
</gene>
<proteinExistence type="predicted"/>
<evidence type="ECO:0000313" key="1">
    <source>
        <dbReference type="EMBL" id="HIW90535.1"/>
    </source>
</evidence>
<dbReference type="Proteomes" id="UP000824190">
    <property type="component" value="Unassembled WGS sequence"/>
</dbReference>
<dbReference type="Gene3D" id="3.20.20.80">
    <property type="entry name" value="Glycosidases"/>
    <property type="match status" value="1"/>
</dbReference>
<reference evidence="1" key="1">
    <citation type="journal article" date="2021" name="PeerJ">
        <title>Extensive microbial diversity within the chicken gut microbiome revealed by metagenomics and culture.</title>
        <authorList>
            <person name="Gilroy R."/>
            <person name="Ravi A."/>
            <person name="Getino M."/>
            <person name="Pursley I."/>
            <person name="Horton D.L."/>
            <person name="Alikhan N.F."/>
            <person name="Baker D."/>
            <person name="Gharbi K."/>
            <person name="Hall N."/>
            <person name="Watson M."/>
            <person name="Adriaenssens E.M."/>
            <person name="Foster-Nyarko E."/>
            <person name="Jarju S."/>
            <person name="Secka A."/>
            <person name="Antonio M."/>
            <person name="Oren A."/>
            <person name="Chaudhuri R.R."/>
            <person name="La Ragione R."/>
            <person name="Hildebrand F."/>
            <person name="Pallen M.J."/>
        </authorList>
    </citation>
    <scope>NUCLEOTIDE SEQUENCE</scope>
    <source>
        <strain evidence="1">CHK32-1732</strain>
    </source>
</reference>
<reference evidence="1" key="2">
    <citation type="submission" date="2021-04" db="EMBL/GenBank/DDBJ databases">
        <authorList>
            <person name="Gilroy R."/>
        </authorList>
    </citation>
    <scope>NUCLEOTIDE SEQUENCE</scope>
    <source>
        <strain evidence="1">CHK32-1732</strain>
    </source>
</reference>
<dbReference type="SUPFAM" id="SSF51445">
    <property type="entry name" value="(Trans)glycosidases"/>
    <property type="match status" value="1"/>
</dbReference>
<dbReference type="AlphaFoldDB" id="A0A9D1RNB4"/>
<protein>
    <submittedName>
        <fullName evidence="1">Alpha-glucosidase</fullName>
    </submittedName>
</protein>
<evidence type="ECO:0000313" key="2">
    <source>
        <dbReference type="Proteomes" id="UP000824190"/>
    </source>
</evidence>
<feature type="non-terminal residue" evidence="1">
    <location>
        <position position="29"/>
    </location>
</feature>
<name>A0A9D1RNB4_9CORY</name>
<dbReference type="EMBL" id="DXGC01000022">
    <property type="protein sequence ID" value="HIW90535.1"/>
    <property type="molecule type" value="Genomic_DNA"/>
</dbReference>
<organism evidence="1 2">
    <name type="scientific">Candidatus Corynebacterium avicola</name>
    <dbReference type="NCBI Taxonomy" id="2838527"/>
    <lineage>
        <taxon>Bacteria</taxon>
        <taxon>Bacillati</taxon>
        <taxon>Actinomycetota</taxon>
        <taxon>Actinomycetes</taxon>
        <taxon>Mycobacteriales</taxon>
        <taxon>Corynebacteriaceae</taxon>
        <taxon>Corynebacterium</taxon>
    </lineage>
</organism>